<evidence type="ECO:0000313" key="3">
    <source>
        <dbReference type="Proteomes" id="UP000018895"/>
    </source>
</evidence>
<dbReference type="RefSeq" id="WP_035347389.1">
    <property type="nucleotide sequence ID" value="NZ_BAUU01000055.1"/>
</dbReference>
<dbReference type="Gene3D" id="1.10.287.950">
    <property type="entry name" value="Methyl-accepting chemotaxis protein"/>
    <property type="match status" value="2"/>
</dbReference>
<keyword evidence="1" id="KW-0732">Signal</keyword>
<comment type="caution">
    <text evidence="2">The sequence shown here is derived from an EMBL/GenBank/DDBJ whole genome shotgun (WGS) entry which is preliminary data.</text>
</comment>
<organism evidence="2 3">
    <name type="scientific">Halalkalibacter hemicellulosilyticusJCM 9152</name>
    <dbReference type="NCBI Taxonomy" id="1236971"/>
    <lineage>
        <taxon>Bacteria</taxon>
        <taxon>Bacillati</taxon>
        <taxon>Bacillota</taxon>
        <taxon>Bacilli</taxon>
        <taxon>Bacillales</taxon>
        <taxon>Bacillaceae</taxon>
        <taxon>Halalkalibacter</taxon>
    </lineage>
</organism>
<dbReference type="EMBL" id="BAUU01000055">
    <property type="protein sequence ID" value="GAE32829.1"/>
    <property type="molecule type" value="Genomic_DNA"/>
</dbReference>
<dbReference type="AlphaFoldDB" id="W4QNA6"/>
<evidence type="ECO:0000256" key="1">
    <source>
        <dbReference type="SAM" id="SignalP"/>
    </source>
</evidence>
<dbReference type="Proteomes" id="UP000018895">
    <property type="component" value="Unassembled WGS sequence"/>
</dbReference>
<dbReference type="STRING" id="1236971.JCM9152_4411"/>
<reference evidence="2" key="1">
    <citation type="journal article" date="2014" name="Genome Announc.">
        <title>Draft Genome Sequences of Three Alkaliphilic Bacillus Strains, Bacillus wakoensis JCM 9140T, Bacillus akibai JCM 9157T, and Bacillus hemicellulosilyticus JCM 9152T.</title>
        <authorList>
            <person name="Yuki M."/>
            <person name="Oshima K."/>
            <person name="Suda W."/>
            <person name="Oshida Y."/>
            <person name="Kitamura K."/>
            <person name="Iida T."/>
            <person name="Hattori M."/>
            <person name="Ohkuma M."/>
        </authorList>
    </citation>
    <scope>NUCLEOTIDE SEQUENCE [LARGE SCALE GENOMIC DNA]</scope>
    <source>
        <strain evidence="2">JCM 9152</strain>
    </source>
</reference>
<accession>W4QNA6</accession>
<feature type="chain" id="PRO_5004847160" evidence="1">
    <location>
        <begin position="25"/>
        <end position="609"/>
    </location>
</feature>
<sequence length="609" mass="66802">MRRKRWVAILLVVILMLFPFLSYADIGEDEQSDHSTSVHASGTGVSNGKDEVIYANLNATGMLENVYVVNIFDVIEAGVIHDYGNYERVKNLTDLSDLSFKDQKVEFTADEGSFYYQGYLQDTPLPWNVSVSYLLNGESVTADQLAGGEGELRIQIETSANEQVDSLFYENYLLQVTITFDSDLAKVTEAEGATVANAGKNQQLTFTVMPEQDADLTVMADVNDFEMDGIEIAAIPPSMAIDVPDNELTDEMRTLSDAIEELNNGVADLRAGASELHEGTTSLEDGSSQFHGGINEVSEASDDLLEASATIHSSLQQISRALNESSFDGDLDGVTELSEGLKQIGEGLDEGAEGLTQLHENYQRILATLDEVISEIPDHAISEEDIAKLYESGADVEVVTKLVESYSASLTVKGTYHAVNEGLRAVDDNLPLMSSSLTEMATALTTISNGLSSSLSDFEQLEALDELVTGLNEMASQYGEFHNGLVSYMDGIGELAHSYSDLHEGIGELADGTAEFERGVRELEEGTEELYEATSDLPEQMEDEINEMIGEYDKSDLDVVSFVSEQNEHVDSVQFIMQTASISLEEEELVEEEEQEEGFWSRFIRLFVS</sequence>
<protein>
    <submittedName>
        <fullName evidence="2">Uncharacterized protein</fullName>
    </submittedName>
</protein>
<feature type="signal peptide" evidence="1">
    <location>
        <begin position="1"/>
        <end position="24"/>
    </location>
</feature>
<evidence type="ECO:0000313" key="2">
    <source>
        <dbReference type="EMBL" id="GAE32829.1"/>
    </source>
</evidence>
<gene>
    <name evidence="2" type="ORF">JCM9152_4411</name>
</gene>
<proteinExistence type="predicted"/>
<keyword evidence="3" id="KW-1185">Reference proteome</keyword>
<dbReference type="OrthoDB" id="9815841at2"/>
<name>W4QNA6_9BACI</name>